<dbReference type="STRING" id="37992.A0A4Z0ZE17"/>
<evidence type="ECO:0000256" key="3">
    <source>
        <dbReference type="ARBA" id="ARBA00023212"/>
    </source>
</evidence>
<feature type="compositionally biased region" description="Polar residues" evidence="4">
    <location>
        <begin position="898"/>
        <end position="907"/>
    </location>
</feature>
<organism evidence="6 7">
    <name type="scientific">Xylaria hypoxylon</name>
    <dbReference type="NCBI Taxonomy" id="37992"/>
    <lineage>
        <taxon>Eukaryota</taxon>
        <taxon>Fungi</taxon>
        <taxon>Dikarya</taxon>
        <taxon>Ascomycota</taxon>
        <taxon>Pezizomycotina</taxon>
        <taxon>Sordariomycetes</taxon>
        <taxon>Xylariomycetidae</taxon>
        <taxon>Xylariales</taxon>
        <taxon>Xylariaceae</taxon>
        <taxon>Xylaria</taxon>
    </lineage>
</organism>
<feature type="compositionally biased region" description="Polar residues" evidence="4">
    <location>
        <begin position="465"/>
        <end position="491"/>
    </location>
</feature>
<dbReference type="InterPro" id="IPR003108">
    <property type="entry name" value="GAR_dom"/>
</dbReference>
<keyword evidence="3" id="KW-0206">Cytoskeleton</keyword>
<feature type="compositionally biased region" description="Low complexity" evidence="4">
    <location>
        <begin position="908"/>
        <end position="919"/>
    </location>
</feature>
<evidence type="ECO:0000313" key="6">
    <source>
        <dbReference type="EMBL" id="TGJ87906.1"/>
    </source>
</evidence>
<feature type="compositionally biased region" description="Polar residues" evidence="4">
    <location>
        <begin position="568"/>
        <end position="584"/>
    </location>
</feature>
<evidence type="ECO:0000256" key="2">
    <source>
        <dbReference type="ARBA" id="ARBA00022490"/>
    </source>
</evidence>
<comment type="caution">
    <text evidence="6">The sequence shown here is derived from an EMBL/GenBank/DDBJ whole genome shotgun (WGS) entry which is preliminary data.</text>
</comment>
<feature type="domain" description="GAR" evidence="5">
    <location>
        <begin position="746"/>
        <end position="830"/>
    </location>
</feature>
<dbReference type="Pfam" id="PF02187">
    <property type="entry name" value="GAS2"/>
    <property type="match status" value="1"/>
</dbReference>
<feature type="compositionally biased region" description="Basic and acidic residues" evidence="4">
    <location>
        <begin position="586"/>
        <end position="606"/>
    </location>
</feature>
<dbReference type="SUPFAM" id="SSF143575">
    <property type="entry name" value="GAS2 domain-like"/>
    <property type="match status" value="1"/>
</dbReference>
<feature type="compositionally biased region" description="Basic and acidic residues" evidence="4">
    <location>
        <begin position="395"/>
        <end position="404"/>
    </location>
</feature>
<dbReference type="EMBL" id="SKBN01000008">
    <property type="protein sequence ID" value="TGJ87906.1"/>
    <property type="molecule type" value="Genomic_DNA"/>
</dbReference>
<protein>
    <recommendedName>
        <fullName evidence="5">GAR domain-containing protein</fullName>
    </recommendedName>
</protein>
<dbReference type="OrthoDB" id="5409589at2759"/>
<dbReference type="PROSITE" id="PS51460">
    <property type="entry name" value="GAR"/>
    <property type="match status" value="1"/>
</dbReference>
<gene>
    <name evidence="6" type="ORF">E0Z10_g805</name>
</gene>
<sequence length="1011" mass="111484">MSDQHLSTPAGPRGTLRVRPPPLRIKSPSPSRQQRISDDLLSRLAPATAVEALQSPTGPLKTCLERASISEQAFALKTAIASKTIHSWLDELSDWPWPSTGTSTGFEVPPPKRRKLFELKTSGDIGDAASRSGVTYFGSLPADDVIQYEERIEQIQEDMEGLDLEEIKNQVLHNHILPLSRPGTPFSDAGRSVASAFSFTRMEDLTAVVTAITVQTLPALSKLSRLLHVWSLRLMVLRKVPLFLILITDAEVALLSGWSAIESPSRNSPDSIMRTKEIKSSTTHLSQKDFDIIKTVLQQKVTRPGRDLDFMLDTLEGTVDTLPGEWLDRMESLERDYAEWVTTAERKVSEGGFSNLSDVTAMDRHVVPKLPAPNNQTLGASPTKLPASLGFSDSKPQEKEEDRESWAARILAEKSSKGVAEAMSQANHSSKHATHQRIMGSGAQVNCSTPDHIENSDKAVSTKLNNPKLSAAPSSTSRIKPTHEQLNSTYDGSEDVEDTCQDSQQNLILSEINRNIVRQSANRLLNNEALLKPAFEEDFEPSILESVNEEDEEPELPPTYLQARKSSDPSIASTVLHGSSNYSPDSYDRGTFREESIEPELPHLPDPDEPFSSDAISPPSSPPLRYKPRSTSVTFKDIPEIAPLPEVDISPPRTPLGPPEVFDLDASYEWESQLGSPSRMSTISTTSDDDHLQRQLRELLETIPAKIELKKRGINLNPPDLQLPSRPKPRHSDSSRRPTSALSSRADSRVGTPSYSRSGTPSFMLAPVRDTRPRSMSSQGIRLYQLSRSGEIPIKLFIRCVGEQNERVMVRVGGGWSDLGEYLRDYAIHHGSRSKGDGKVEVTDAVPVASRRTGSSPMSRPGSALDSPMTPLTVRKTRKNPGDEGVSRVPKTPLADNSFLQENANTPASEASVRSRASSQVDWDEEDSSLGLAGPKAAKRREISDESRAWIESVKQKVRLASGERITHSASSEHLRSLQPSQMRGQQKKIPDERFGDIGKVGSTKRLFRKN</sequence>
<feature type="region of interest" description="Disordered" evidence="4">
    <location>
        <begin position="849"/>
        <end position="947"/>
    </location>
</feature>
<keyword evidence="7" id="KW-1185">Reference proteome</keyword>
<evidence type="ECO:0000259" key="5">
    <source>
        <dbReference type="PROSITE" id="PS51460"/>
    </source>
</evidence>
<dbReference type="InterPro" id="IPR036534">
    <property type="entry name" value="GAR_dom_sf"/>
</dbReference>
<dbReference type="GO" id="GO:0005856">
    <property type="term" value="C:cytoskeleton"/>
    <property type="evidence" value="ECO:0007669"/>
    <property type="project" value="UniProtKB-SubCell"/>
</dbReference>
<feature type="region of interest" description="Disordered" evidence="4">
    <location>
        <begin position="962"/>
        <end position="1011"/>
    </location>
</feature>
<dbReference type="GO" id="GO:0008017">
    <property type="term" value="F:microtubule binding"/>
    <property type="evidence" value="ECO:0007669"/>
    <property type="project" value="InterPro"/>
</dbReference>
<feature type="compositionally biased region" description="Basic and acidic residues" evidence="4">
    <location>
        <begin position="965"/>
        <end position="976"/>
    </location>
</feature>
<feature type="compositionally biased region" description="Polar residues" evidence="4">
    <location>
        <begin position="737"/>
        <end position="761"/>
    </location>
</feature>
<comment type="subcellular location">
    <subcellularLocation>
        <location evidence="1">Cytoplasm</location>
        <location evidence="1">Cytoskeleton</location>
    </subcellularLocation>
</comment>
<feature type="region of interest" description="Disordered" evidence="4">
    <location>
        <begin position="1"/>
        <end position="36"/>
    </location>
</feature>
<feature type="region of interest" description="Disordered" evidence="4">
    <location>
        <begin position="547"/>
        <end position="630"/>
    </location>
</feature>
<name>A0A4Z0ZE17_9PEZI</name>
<feature type="region of interest" description="Disordered" evidence="4">
    <location>
        <begin position="371"/>
        <end position="404"/>
    </location>
</feature>
<evidence type="ECO:0000256" key="1">
    <source>
        <dbReference type="ARBA" id="ARBA00004245"/>
    </source>
</evidence>
<accession>A0A4Z0ZE17</accession>
<evidence type="ECO:0000313" key="7">
    <source>
        <dbReference type="Proteomes" id="UP000297716"/>
    </source>
</evidence>
<dbReference type="Gene3D" id="3.30.920.20">
    <property type="entry name" value="Gas2-like domain"/>
    <property type="match status" value="1"/>
</dbReference>
<evidence type="ECO:0000256" key="4">
    <source>
        <dbReference type="SAM" id="MobiDB-lite"/>
    </source>
</evidence>
<keyword evidence="2" id="KW-0963">Cytoplasm</keyword>
<feature type="region of interest" description="Disordered" evidence="4">
    <location>
        <begin position="711"/>
        <end position="776"/>
    </location>
</feature>
<dbReference type="Proteomes" id="UP000297716">
    <property type="component" value="Unassembled WGS sequence"/>
</dbReference>
<dbReference type="AlphaFoldDB" id="A0A4Z0ZE17"/>
<feature type="region of interest" description="Disordered" evidence="4">
    <location>
        <begin position="465"/>
        <end position="496"/>
    </location>
</feature>
<reference evidence="6 7" key="1">
    <citation type="submission" date="2019-03" db="EMBL/GenBank/DDBJ databases">
        <title>Draft genome sequence of Xylaria hypoxylon DSM 108379, a ubiquitous saprotrophic-parasitic fungi on hardwood.</title>
        <authorList>
            <person name="Buettner E."/>
            <person name="Leonhardt S."/>
            <person name="Gebauer A.M."/>
            <person name="Liers C."/>
            <person name="Hofrichter M."/>
            <person name="Kellner H."/>
        </authorList>
    </citation>
    <scope>NUCLEOTIDE SEQUENCE [LARGE SCALE GENOMIC DNA]</scope>
    <source>
        <strain evidence="6 7">DSM 108379</strain>
    </source>
</reference>
<proteinExistence type="predicted"/>